<dbReference type="Proteomes" id="UP000327013">
    <property type="component" value="Unassembled WGS sequence"/>
</dbReference>
<feature type="transmembrane region" description="Helical" evidence="2">
    <location>
        <begin position="292"/>
        <end position="317"/>
    </location>
</feature>
<name>A0A5N6KRL2_9ROSI</name>
<keyword evidence="2" id="KW-1133">Transmembrane helix</keyword>
<keyword evidence="2" id="KW-0472">Membrane</keyword>
<feature type="region of interest" description="Disordered" evidence="1">
    <location>
        <begin position="229"/>
        <end position="251"/>
    </location>
</feature>
<dbReference type="InterPro" id="IPR029164">
    <property type="entry name" value="PIG-Y"/>
</dbReference>
<protein>
    <submittedName>
        <fullName evidence="3">Uncharacterized protein</fullName>
    </submittedName>
</protein>
<organism evidence="3 4">
    <name type="scientific">Carpinus fangiana</name>
    <dbReference type="NCBI Taxonomy" id="176857"/>
    <lineage>
        <taxon>Eukaryota</taxon>
        <taxon>Viridiplantae</taxon>
        <taxon>Streptophyta</taxon>
        <taxon>Embryophyta</taxon>
        <taxon>Tracheophyta</taxon>
        <taxon>Spermatophyta</taxon>
        <taxon>Magnoliopsida</taxon>
        <taxon>eudicotyledons</taxon>
        <taxon>Gunneridae</taxon>
        <taxon>Pentapetalae</taxon>
        <taxon>rosids</taxon>
        <taxon>fabids</taxon>
        <taxon>Fagales</taxon>
        <taxon>Betulaceae</taxon>
        <taxon>Carpinus</taxon>
    </lineage>
</organism>
<dbReference type="EMBL" id="VIBQ01000010">
    <property type="protein sequence ID" value="KAB8339282.1"/>
    <property type="molecule type" value="Genomic_DNA"/>
</dbReference>
<evidence type="ECO:0000313" key="4">
    <source>
        <dbReference type="Proteomes" id="UP000327013"/>
    </source>
</evidence>
<evidence type="ECO:0000256" key="2">
    <source>
        <dbReference type="SAM" id="Phobius"/>
    </source>
</evidence>
<feature type="region of interest" description="Disordered" evidence="1">
    <location>
        <begin position="1"/>
        <end position="161"/>
    </location>
</feature>
<dbReference type="Pfam" id="PF15159">
    <property type="entry name" value="PIG-Y"/>
    <property type="match status" value="1"/>
</dbReference>
<comment type="caution">
    <text evidence="3">The sequence shown here is derived from an EMBL/GenBank/DDBJ whole genome shotgun (WGS) entry which is preliminary data.</text>
</comment>
<keyword evidence="2" id="KW-0812">Transmembrane</keyword>
<reference evidence="3 4" key="1">
    <citation type="submission" date="2019-06" db="EMBL/GenBank/DDBJ databases">
        <title>A chromosomal-level reference genome of Carpinus fangiana (Coryloideae, Betulaceae).</title>
        <authorList>
            <person name="Yang X."/>
            <person name="Wang Z."/>
            <person name="Zhang L."/>
            <person name="Hao G."/>
            <person name="Liu J."/>
            <person name="Yang Y."/>
        </authorList>
    </citation>
    <scope>NUCLEOTIDE SEQUENCE [LARGE SCALE GENOMIC DNA]</scope>
    <source>
        <strain evidence="3">Cfa_2016G</strain>
        <tissue evidence="3">Leaf</tissue>
    </source>
</reference>
<feature type="transmembrane region" description="Helical" evidence="2">
    <location>
        <begin position="337"/>
        <end position="361"/>
    </location>
</feature>
<keyword evidence="4" id="KW-1185">Reference proteome</keyword>
<evidence type="ECO:0000256" key="1">
    <source>
        <dbReference type="SAM" id="MobiDB-lite"/>
    </source>
</evidence>
<dbReference type="PANTHER" id="PTHR39400:SF1">
    <property type="entry name" value="PIG-P DOMAIN-CONTAINING PROTEIN"/>
    <property type="match status" value="1"/>
</dbReference>
<feature type="compositionally biased region" description="Polar residues" evidence="1">
    <location>
        <begin position="18"/>
        <end position="54"/>
    </location>
</feature>
<dbReference type="AlphaFoldDB" id="A0A5N6KRL2"/>
<proteinExistence type="predicted"/>
<feature type="compositionally biased region" description="Basic and acidic residues" evidence="1">
    <location>
        <begin position="64"/>
        <end position="77"/>
    </location>
</feature>
<feature type="compositionally biased region" description="Basic and acidic residues" evidence="1">
    <location>
        <begin position="85"/>
        <end position="96"/>
    </location>
</feature>
<sequence length="376" mass="41281">MEPFPTVGEATYDDLTRDSSTTAHLDTTPTVRRRSATTISTAGSSHKRTTSGSVLSRFKSLRIANDDRKSDSTDPFKRRNSKKVTAKDEHGADLRTEQPGSDGLAQSDVHLRRRKSSLRKTAILGPSKTSLEERKAPNTVDPPSRWSSWLHPEAKDRKPSGAVLPHLDIKELNIEVPEPAHHTTNRTSTQLLSPDYFPPSRGSPVTSPVGAYASTTDDDEGLTLPIFSATTIPRPTPSPSPSSSESSATGLHALQHRRSAARLKSPLAAVPHAEYAAIDDEWDYAATERWGWAILAVTWAVFVVGMGSCFEVWSWAWDVGQTPYAPPELEDDPTLPIVGYYPALMVLTGVVSWIWVVVAWVGMKYFKHAKMVGEDT</sequence>
<dbReference type="OrthoDB" id="2157498at2759"/>
<accession>A0A5N6KRL2</accession>
<evidence type="ECO:0000313" key="3">
    <source>
        <dbReference type="EMBL" id="KAB8339282.1"/>
    </source>
</evidence>
<dbReference type="PANTHER" id="PTHR39400">
    <property type="entry name" value="YALI0E29227P"/>
    <property type="match status" value="1"/>
</dbReference>
<gene>
    <name evidence="3" type="ORF">FH972_022215</name>
</gene>